<evidence type="ECO:0000256" key="2">
    <source>
        <dbReference type="ARBA" id="ARBA00022490"/>
    </source>
</evidence>
<dbReference type="AlphaFoldDB" id="A0A0Q3I7B5"/>
<dbReference type="SUPFAM" id="SSF53067">
    <property type="entry name" value="Actin-like ATPase domain"/>
    <property type="match status" value="2"/>
</dbReference>
<dbReference type="PRINTS" id="PR00471">
    <property type="entry name" value="ACETATEKNASE"/>
</dbReference>
<feature type="active site" description="Proton donor/acceptor" evidence="9">
    <location>
        <position position="146"/>
    </location>
</feature>
<protein>
    <recommendedName>
        <fullName evidence="9">Acetate kinase</fullName>
        <ecNumber evidence="9">2.7.2.1</ecNumber>
    </recommendedName>
    <alternativeName>
        <fullName evidence="9">Acetokinase</fullName>
    </alternativeName>
</protein>
<evidence type="ECO:0000256" key="10">
    <source>
        <dbReference type="RuleBase" id="RU003835"/>
    </source>
</evidence>
<feature type="binding site" evidence="9">
    <location>
        <begin position="204"/>
        <end position="208"/>
    </location>
    <ligand>
        <name>ATP</name>
        <dbReference type="ChEBI" id="CHEBI:30616"/>
    </ligand>
</feature>
<comment type="subunit">
    <text evidence="9">Homodimer.</text>
</comment>
<evidence type="ECO:0000256" key="1">
    <source>
        <dbReference type="ARBA" id="ARBA00008748"/>
    </source>
</evidence>
<dbReference type="GO" id="GO:0000287">
    <property type="term" value="F:magnesium ion binding"/>
    <property type="evidence" value="ECO:0007669"/>
    <property type="project" value="UniProtKB-UniRule"/>
</dbReference>
<dbReference type="OrthoDB" id="9802453at2"/>
<dbReference type="GO" id="GO:0006085">
    <property type="term" value="P:acetyl-CoA biosynthetic process"/>
    <property type="evidence" value="ECO:0007669"/>
    <property type="project" value="UniProtKB-UniRule"/>
</dbReference>
<dbReference type="RefSeq" id="WP_055727748.1">
    <property type="nucleotide sequence ID" value="NZ_FUYX01000008.1"/>
</dbReference>
<dbReference type="EC" id="2.7.2.1" evidence="9"/>
<sequence length="375" mass="39596">MIDTILVLNAGSSSLKFQVFRSDDLSVLARGKAVRLGEEAPTMDASLADGTRERVALQPACDHDTALRAVLAFVDRHDDGWRMRAVAHRIVHGGESYAAPTVITPAVFDALTRLSPLAPLHQPHNLAAVAAARRLLGAIPNIACFDTAFHACHGPLTHHFALEKSLRDQGIRRYGFHGLSYEWVASVLAERHPVLHAGRVVAAHLGNGASLCAISGGRSVDTTMGMTALDGLPMGTRCGALDPGAMLYMLQALGMSSEEVSAALYERSGLLGLSGLSNDVETLLASDDPQARFALDYFALKVAQFAAAMAAAMGGIDGLVFTGGIGEHAAPVRAAILERLRFLGDFEVQVIAANEERIMAMQASALLAEAGRASA</sequence>
<reference evidence="12 14" key="2">
    <citation type="submission" date="2017-02" db="EMBL/GenBank/DDBJ databases">
        <authorList>
            <person name="Peterson S.W."/>
        </authorList>
    </citation>
    <scope>NUCLEOTIDE SEQUENCE [LARGE SCALE GENOMIC DNA]</scope>
    <source>
        <strain evidence="12 14">DSM 9653</strain>
    </source>
</reference>
<feature type="binding site" evidence="9">
    <location>
        <begin position="324"/>
        <end position="328"/>
    </location>
    <ligand>
        <name>ATP</name>
        <dbReference type="ChEBI" id="CHEBI:30616"/>
    </ligand>
</feature>
<dbReference type="HAMAP" id="MF_00020">
    <property type="entry name" value="Acetate_kinase"/>
    <property type="match status" value="1"/>
</dbReference>
<dbReference type="STRING" id="53254.SAMN05660750_03161"/>
<dbReference type="PANTHER" id="PTHR21060">
    <property type="entry name" value="ACETATE KINASE"/>
    <property type="match status" value="1"/>
</dbReference>
<keyword evidence="4 9" id="KW-0479">Metal-binding</keyword>
<evidence type="ECO:0000313" key="12">
    <source>
        <dbReference type="EMBL" id="SKB94267.1"/>
    </source>
</evidence>
<feature type="site" description="Transition state stabilizer" evidence="9">
    <location>
        <position position="177"/>
    </location>
</feature>
<dbReference type="EMBL" id="FUYX01000008">
    <property type="protein sequence ID" value="SKB94267.1"/>
    <property type="molecule type" value="Genomic_DNA"/>
</dbReference>
<comment type="caution">
    <text evidence="9">Lacks conserved residue(s) required for the propagation of feature annotation.</text>
</comment>
<comment type="similarity">
    <text evidence="1 9 10">Belongs to the acetokinase family.</text>
</comment>
<evidence type="ECO:0000256" key="5">
    <source>
        <dbReference type="ARBA" id="ARBA00022741"/>
    </source>
</evidence>
<dbReference type="GO" id="GO:0005524">
    <property type="term" value="F:ATP binding"/>
    <property type="evidence" value="ECO:0007669"/>
    <property type="project" value="UniProtKB-KW"/>
</dbReference>
<dbReference type="PIRSF" id="PIRSF000722">
    <property type="entry name" value="Acetate_prop_kin"/>
    <property type="match status" value="1"/>
</dbReference>
<dbReference type="InterPro" id="IPR004372">
    <property type="entry name" value="Ac/propionate_kinase"/>
</dbReference>
<gene>
    <name evidence="9" type="primary">ackA</name>
    <name evidence="11" type="ORF">ARD30_11595</name>
    <name evidence="12" type="ORF">SAMN05660750_03161</name>
</gene>
<evidence type="ECO:0000256" key="8">
    <source>
        <dbReference type="ARBA" id="ARBA00022842"/>
    </source>
</evidence>
<keyword evidence="3 9" id="KW-0808">Transferase</keyword>
<feature type="site" description="Transition state stabilizer" evidence="9">
    <location>
        <position position="237"/>
    </location>
</feature>
<dbReference type="Gene3D" id="3.30.420.40">
    <property type="match status" value="2"/>
</dbReference>
<reference evidence="11 13" key="1">
    <citation type="submission" date="2015-10" db="EMBL/GenBank/DDBJ databases">
        <title>Draft genome of Bosea thiooxidans.</title>
        <authorList>
            <person name="Wang X."/>
        </authorList>
    </citation>
    <scope>NUCLEOTIDE SEQUENCE [LARGE SCALE GENOMIC DNA]</scope>
    <source>
        <strain evidence="11 13">CGMCC 9174</strain>
    </source>
</reference>
<keyword evidence="7 9" id="KW-0067">ATP-binding</keyword>
<dbReference type="InterPro" id="IPR023865">
    <property type="entry name" value="Aliphatic_acid_kinase_CS"/>
</dbReference>
<keyword evidence="13" id="KW-1185">Reference proteome</keyword>
<evidence type="ECO:0000256" key="9">
    <source>
        <dbReference type="HAMAP-Rule" id="MF_00020"/>
    </source>
</evidence>
<dbReference type="PANTHER" id="PTHR21060:SF21">
    <property type="entry name" value="ACETATE KINASE"/>
    <property type="match status" value="1"/>
</dbReference>
<evidence type="ECO:0000313" key="11">
    <source>
        <dbReference type="EMBL" id="KQK30920.1"/>
    </source>
</evidence>
<evidence type="ECO:0000256" key="6">
    <source>
        <dbReference type="ARBA" id="ARBA00022777"/>
    </source>
</evidence>
<feature type="binding site" evidence="9">
    <location>
        <position position="16"/>
    </location>
    <ligand>
        <name>ATP</name>
        <dbReference type="ChEBI" id="CHEBI:30616"/>
    </ligand>
</feature>
<feature type="binding site" evidence="9">
    <location>
        <position position="355"/>
    </location>
    <ligand>
        <name>Mg(2+)</name>
        <dbReference type="ChEBI" id="CHEBI:18420"/>
    </ligand>
</feature>
<comment type="subcellular location">
    <subcellularLocation>
        <location evidence="9">Cytoplasm</location>
    </subcellularLocation>
</comment>
<evidence type="ECO:0000256" key="7">
    <source>
        <dbReference type="ARBA" id="ARBA00022840"/>
    </source>
</evidence>
<keyword evidence="2 9" id="KW-0963">Cytoplasm</keyword>
<comment type="pathway">
    <text evidence="9">Metabolic intermediate biosynthesis; acetyl-CoA biosynthesis; acetyl-CoA from acetate: step 1/2.</text>
</comment>
<proteinExistence type="inferred from homology"/>
<keyword evidence="5 9" id="KW-0547">Nucleotide-binding</keyword>
<dbReference type="PROSITE" id="PS01076">
    <property type="entry name" value="ACETATE_KINASE_2"/>
    <property type="match status" value="1"/>
</dbReference>
<comment type="catalytic activity">
    <reaction evidence="9">
        <text>acetate + ATP = acetyl phosphate + ADP</text>
        <dbReference type="Rhea" id="RHEA:11352"/>
        <dbReference type="ChEBI" id="CHEBI:22191"/>
        <dbReference type="ChEBI" id="CHEBI:30089"/>
        <dbReference type="ChEBI" id="CHEBI:30616"/>
        <dbReference type="ChEBI" id="CHEBI:456216"/>
        <dbReference type="EC" id="2.7.2.1"/>
    </reaction>
</comment>
<evidence type="ECO:0000313" key="13">
    <source>
        <dbReference type="Proteomes" id="UP000051562"/>
    </source>
</evidence>
<dbReference type="PROSITE" id="PS01075">
    <property type="entry name" value="ACETATE_KINASE_1"/>
    <property type="match status" value="1"/>
</dbReference>
<comment type="function">
    <text evidence="9">Catalyzes the formation of acetyl phosphate from acetate and ATP. Can also catalyze the reverse reaction.</text>
</comment>
<accession>A0A0Q3I7B5</accession>
<dbReference type="GO" id="GO:0008776">
    <property type="term" value="F:acetate kinase activity"/>
    <property type="evidence" value="ECO:0007669"/>
    <property type="project" value="UniProtKB-UniRule"/>
</dbReference>
<dbReference type="GO" id="GO:0005829">
    <property type="term" value="C:cytosol"/>
    <property type="evidence" value="ECO:0007669"/>
    <property type="project" value="TreeGrafter"/>
</dbReference>
<feature type="binding site" evidence="9">
    <location>
        <position position="9"/>
    </location>
    <ligand>
        <name>Mg(2+)</name>
        <dbReference type="ChEBI" id="CHEBI:18420"/>
    </ligand>
</feature>
<evidence type="ECO:0000256" key="3">
    <source>
        <dbReference type="ARBA" id="ARBA00022679"/>
    </source>
</evidence>
<dbReference type="UniPathway" id="UPA00340">
    <property type="reaction ID" value="UER00458"/>
</dbReference>
<keyword evidence="8 9" id="KW-0460">Magnesium</keyword>
<dbReference type="Pfam" id="PF00871">
    <property type="entry name" value="Acetate_kinase"/>
    <property type="match status" value="1"/>
</dbReference>
<dbReference type="NCBIfam" id="TIGR00016">
    <property type="entry name" value="ackA"/>
    <property type="match status" value="1"/>
</dbReference>
<name>A0A0Q3I7B5_9HYPH</name>
<dbReference type="GO" id="GO:0006083">
    <property type="term" value="P:acetate metabolic process"/>
    <property type="evidence" value="ECO:0007669"/>
    <property type="project" value="TreeGrafter"/>
</dbReference>
<evidence type="ECO:0000313" key="14">
    <source>
        <dbReference type="Proteomes" id="UP000190130"/>
    </source>
</evidence>
<dbReference type="InterPro" id="IPR043129">
    <property type="entry name" value="ATPase_NBD"/>
</dbReference>
<dbReference type="EMBL" id="LMAR01000032">
    <property type="protein sequence ID" value="KQK30920.1"/>
    <property type="molecule type" value="Genomic_DNA"/>
</dbReference>
<dbReference type="InterPro" id="IPR000890">
    <property type="entry name" value="Aliphatic_acid_kin_short-chain"/>
</dbReference>
<dbReference type="Proteomes" id="UP000051562">
    <property type="component" value="Unassembled WGS sequence"/>
</dbReference>
<feature type="binding site" evidence="9">
    <location>
        <position position="89"/>
    </location>
    <ligand>
        <name>substrate</name>
    </ligand>
</feature>
<evidence type="ECO:0000256" key="4">
    <source>
        <dbReference type="ARBA" id="ARBA00022723"/>
    </source>
</evidence>
<organism evidence="11 13">
    <name type="scientific">Bosea thiooxidans</name>
    <dbReference type="NCBI Taxonomy" id="53254"/>
    <lineage>
        <taxon>Bacteria</taxon>
        <taxon>Pseudomonadati</taxon>
        <taxon>Pseudomonadota</taxon>
        <taxon>Alphaproteobacteria</taxon>
        <taxon>Hyphomicrobiales</taxon>
        <taxon>Boseaceae</taxon>
        <taxon>Bosea</taxon>
    </lineage>
</organism>
<comment type="cofactor">
    <cofactor evidence="9">
        <name>Mg(2+)</name>
        <dbReference type="ChEBI" id="CHEBI:18420"/>
    </cofactor>
    <cofactor evidence="9">
        <name>Mn(2+)</name>
        <dbReference type="ChEBI" id="CHEBI:29035"/>
    </cofactor>
    <text evidence="9">Mg(2+). Can also accept Mn(2+).</text>
</comment>
<keyword evidence="6 9" id="KW-0418">Kinase</keyword>
<dbReference type="Proteomes" id="UP000190130">
    <property type="component" value="Unassembled WGS sequence"/>
</dbReference>